<dbReference type="InterPro" id="IPR026960">
    <property type="entry name" value="RVT-Znf"/>
</dbReference>
<accession>A0AAD8LWZ3</accession>
<organism evidence="2 3">
    <name type="scientific">Heracleum sosnowskyi</name>
    <dbReference type="NCBI Taxonomy" id="360622"/>
    <lineage>
        <taxon>Eukaryota</taxon>
        <taxon>Viridiplantae</taxon>
        <taxon>Streptophyta</taxon>
        <taxon>Embryophyta</taxon>
        <taxon>Tracheophyta</taxon>
        <taxon>Spermatophyta</taxon>
        <taxon>Magnoliopsida</taxon>
        <taxon>eudicotyledons</taxon>
        <taxon>Gunneridae</taxon>
        <taxon>Pentapetalae</taxon>
        <taxon>asterids</taxon>
        <taxon>campanulids</taxon>
        <taxon>Apiales</taxon>
        <taxon>Apiaceae</taxon>
        <taxon>Apioideae</taxon>
        <taxon>apioid superclade</taxon>
        <taxon>Tordylieae</taxon>
        <taxon>Tordyliinae</taxon>
        <taxon>Heracleum</taxon>
    </lineage>
</organism>
<dbReference type="EMBL" id="JAUIZM010000035">
    <property type="protein sequence ID" value="KAK1351438.1"/>
    <property type="molecule type" value="Genomic_DNA"/>
</dbReference>
<name>A0AAD8LWZ3_9APIA</name>
<reference evidence="2" key="1">
    <citation type="submission" date="2023-02" db="EMBL/GenBank/DDBJ databases">
        <title>Genome of toxic invasive species Heracleum sosnowskyi carries increased number of genes despite the absence of recent whole-genome duplications.</title>
        <authorList>
            <person name="Schelkunov M."/>
            <person name="Shtratnikova V."/>
            <person name="Makarenko M."/>
            <person name="Klepikova A."/>
            <person name="Omelchenko D."/>
            <person name="Novikova G."/>
            <person name="Obukhova E."/>
            <person name="Bogdanov V."/>
            <person name="Penin A."/>
            <person name="Logacheva M."/>
        </authorList>
    </citation>
    <scope>NUCLEOTIDE SEQUENCE</scope>
    <source>
        <strain evidence="2">Hsosn_3</strain>
        <tissue evidence="2">Leaf</tissue>
    </source>
</reference>
<protein>
    <recommendedName>
        <fullName evidence="1">Reverse transcriptase zinc-binding domain-containing protein</fullName>
    </recommendedName>
</protein>
<keyword evidence="3" id="KW-1185">Reference proteome</keyword>
<dbReference type="Proteomes" id="UP001237642">
    <property type="component" value="Unassembled WGS sequence"/>
</dbReference>
<dbReference type="AlphaFoldDB" id="A0AAD8LWZ3"/>
<evidence type="ECO:0000313" key="2">
    <source>
        <dbReference type="EMBL" id="KAK1351438.1"/>
    </source>
</evidence>
<proteinExistence type="predicted"/>
<gene>
    <name evidence="2" type="ORF">POM88_054330</name>
</gene>
<evidence type="ECO:0000313" key="3">
    <source>
        <dbReference type="Proteomes" id="UP001237642"/>
    </source>
</evidence>
<evidence type="ECO:0000259" key="1">
    <source>
        <dbReference type="Pfam" id="PF13966"/>
    </source>
</evidence>
<feature type="domain" description="Reverse transcriptase zinc-binding" evidence="1">
    <location>
        <begin position="40"/>
        <end position="119"/>
    </location>
</feature>
<comment type="caution">
    <text evidence="2">The sequence shown here is derived from an EMBL/GenBank/DDBJ whole genome shotgun (WGS) entry which is preliminary data.</text>
</comment>
<dbReference type="Pfam" id="PF13966">
    <property type="entry name" value="zf-RVT"/>
    <property type="match status" value="1"/>
</dbReference>
<sequence>MHHICPTLQTWVSEFIPPVFALEKRDIILWNGIPLKNLKTSHIWDATRYKLPEVHWHDYIWHKLYIARYAHLAWLVCLNRLPTSDRLVSFGLNVSPHCLLCVGGTETRDHLFASCPFSSYIICALADTLHITGANSWLDLLSSWGTHHCAVHTKSCFANCSGFCVSHLEGKERKASQQGLLRAFEDYCWHFDGCKI</sequence>
<reference evidence="2" key="2">
    <citation type="submission" date="2023-05" db="EMBL/GenBank/DDBJ databases">
        <authorList>
            <person name="Schelkunov M.I."/>
        </authorList>
    </citation>
    <scope>NUCLEOTIDE SEQUENCE</scope>
    <source>
        <strain evidence="2">Hsosn_3</strain>
        <tissue evidence="2">Leaf</tissue>
    </source>
</reference>